<feature type="region of interest" description="Disordered" evidence="2">
    <location>
        <begin position="143"/>
        <end position="179"/>
    </location>
</feature>
<evidence type="ECO:0000313" key="6">
    <source>
        <dbReference type="EMBL" id="KAF2661202.1"/>
    </source>
</evidence>
<evidence type="ECO:0000259" key="5">
    <source>
        <dbReference type="Pfam" id="PF10342"/>
    </source>
</evidence>
<dbReference type="Pfam" id="PF10342">
    <property type="entry name" value="Kre9_KNH"/>
    <property type="match status" value="1"/>
</dbReference>
<dbReference type="AlphaFoldDB" id="A0A6A6TN76"/>
<dbReference type="PANTHER" id="PTHR40633">
    <property type="entry name" value="MATRIX PROTEIN, PUTATIVE (AFU_ORTHOLOGUE AFUA_8G05410)-RELATED"/>
    <property type="match status" value="1"/>
</dbReference>
<dbReference type="InterPro" id="IPR052982">
    <property type="entry name" value="SRP1/TIP1-like"/>
</dbReference>
<feature type="domain" description="Yeast cell wall synthesis Kre9/Knh1-like N-terminal" evidence="5">
    <location>
        <begin position="29"/>
        <end position="114"/>
    </location>
</feature>
<keyword evidence="1 4" id="KW-0732">Signal</keyword>
<feature type="region of interest" description="Disordered" evidence="2">
    <location>
        <begin position="257"/>
        <end position="286"/>
    </location>
</feature>
<dbReference type="EMBL" id="MU004295">
    <property type="protein sequence ID" value="KAF2661202.1"/>
    <property type="molecule type" value="Genomic_DNA"/>
</dbReference>
<organism evidence="6 7">
    <name type="scientific">Lophiostoma macrostomum CBS 122681</name>
    <dbReference type="NCBI Taxonomy" id="1314788"/>
    <lineage>
        <taxon>Eukaryota</taxon>
        <taxon>Fungi</taxon>
        <taxon>Dikarya</taxon>
        <taxon>Ascomycota</taxon>
        <taxon>Pezizomycotina</taxon>
        <taxon>Dothideomycetes</taxon>
        <taxon>Pleosporomycetidae</taxon>
        <taxon>Pleosporales</taxon>
        <taxon>Lophiostomataceae</taxon>
        <taxon>Lophiostoma</taxon>
    </lineage>
</organism>
<feature type="signal peptide" evidence="4">
    <location>
        <begin position="1"/>
        <end position="20"/>
    </location>
</feature>
<dbReference type="InterPro" id="IPR018466">
    <property type="entry name" value="Kre9/Knh1-like_N"/>
</dbReference>
<evidence type="ECO:0000256" key="3">
    <source>
        <dbReference type="SAM" id="Phobius"/>
    </source>
</evidence>
<keyword evidence="3" id="KW-0472">Membrane</keyword>
<evidence type="ECO:0000256" key="2">
    <source>
        <dbReference type="SAM" id="MobiDB-lite"/>
    </source>
</evidence>
<reference evidence="6" key="1">
    <citation type="journal article" date="2020" name="Stud. Mycol.">
        <title>101 Dothideomycetes genomes: a test case for predicting lifestyles and emergence of pathogens.</title>
        <authorList>
            <person name="Haridas S."/>
            <person name="Albert R."/>
            <person name="Binder M."/>
            <person name="Bloem J."/>
            <person name="Labutti K."/>
            <person name="Salamov A."/>
            <person name="Andreopoulos B."/>
            <person name="Baker S."/>
            <person name="Barry K."/>
            <person name="Bills G."/>
            <person name="Bluhm B."/>
            <person name="Cannon C."/>
            <person name="Castanera R."/>
            <person name="Culley D."/>
            <person name="Daum C."/>
            <person name="Ezra D."/>
            <person name="Gonzalez J."/>
            <person name="Henrissat B."/>
            <person name="Kuo A."/>
            <person name="Liang C."/>
            <person name="Lipzen A."/>
            <person name="Lutzoni F."/>
            <person name="Magnuson J."/>
            <person name="Mondo S."/>
            <person name="Nolan M."/>
            <person name="Ohm R."/>
            <person name="Pangilinan J."/>
            <person name="Park H.-J."/>
            <person name="Ramirez L."/>
            <person name="Alfaro M."/>
            <person name="Sun H."/>
            <person name="Tritt A."/>
            <person name="Yoshinaga Y."/>
            <person name="Zwiers L.-H."/>
            <person name="Turgeon B."/>
            <person name="Goodwin S."/>
            <person name="Spatafora J."/>
            <person name="Crous P."/>
            <person name="Grigoriev I."/>
        </authorList>
    </citation>
    <scope>NUCLEOTIDE SEQUENCE</scope>
    <source>
        <strain evidence="6">CBS 122681</strain>
    </source>
</reference>
<evidence type="ECO:0000313" key="7">
    <source>
        <dbReference type="Proteomes" id="UP000799324"/>
    </source>
</evidence>
<protein>
    <recommendedName>
        <fullName evidence="5">Yeast cell wall synthesis Kre9/Knh1-like N-terminal domain-containing protein</fullName>
    </recommendedName>
</protein>
<dbReference type="Proteomes" id="UP000799324">
    <property type="component" value="Unassembled WGS sequence"/>
</dbReference>
<evidence type="ECO:0000256" key="1">
    <source>
        <dbReference type="ARBA" id="ARBA00022729"/>
    </source>
</evidence>
<keyword evidence="7" id="KW-1185">Reference proteome</keyword>
<evidence type="ECO:0000256" key="4">
    <source>
        <dbReference type="SAM" id="SignalP"/>
    </source>
</evidence>
<feature type="transmembrane region" description="Helical" evidence="3">
    <location>
        <begin position="191"/>
        <end position="213"/>
    </location>
</feature>
<gene>
    <name evidence="6" type="ORF">K491DRAFT_674175</name>
</gene>
<keyword evidence="3" id="KW-1133">Transmembrane helix</keyword>
<keyword evidence="3" id="KW-0812">Transmembrane</keyword>
<dbReference type="PANTHER" id="PTHR40633:SF1">
    <property type="entry name" value="GPI ANCHORED SERINE-THREONINE RICH PROTEIN (AFU_ORTHOLOGUE AFUA_1G03630)"/>
    <property type="match status" value="1"/>
</dbReference>
<proteinExistence type="predicted"/>
<accession>A0A6A6TN76</accession>
<dbReference type="OrthoDB" id="2260257at2759"/>
<sequence length="286" mass="30785">MLTILEIYILLACSVDLTRADGLNPQSAPAAGDMLIAEEPYTIQWEPGTDGPVSIGLKWNDDSWSEITAETQNNGSYEWTPSLSYAGFDDYFLGICDLVVENECTYTFDGRFSIAGVSALSSLSSQQPITSVVTIIPSLPSTSFPDTSSTSLASTTTTSTKQSSASSTTPTSPAVTPATATRSGLSIDAKIAIAVVLGVVGTVLVGLAFFFTLRCWKRRNRETNAVVRPEETHKHENRMVHERAELEGDPALAIAPSGHGSQAWEGTGRDNKTTINPIHDLPEWKR</sequence>
<name>A0A6A6TN76_9PLEO</name>
<feature type="chain" id="PRO_5025434099" description="Yeast cell wall synthesis Kre9/Knh1-like N-terminal domain-containing protein" evidence="4">
    <location>
        <begin position="21"/>
        <end position="286"/>
    </location>
</feature>